<feature type="non-terminal residue" evidence="1">
    <location>
        <position position="1"/>
    </location>
</feature>
<dbReference type="AlphaFoldDB" id="A0A3B0V8E1"/>
<proteinExistence type="predicted"/>
<dbReference type="EMBL" id="UOEU01000631">
    <property type="protein sequence ID" value="VAW36573.1"/>
    <property type="molecule type" value="Genomic_DNA"/>
</dbReference>
<accession>A0A3B0V8E1</accession>
<organism evidence="1">
    <name type="scientific">hydrothermal vent metagenome</name>
    <dbReference type="NCBI Taxonomy" id="652676"/>
    <lineage>
        <taxon>unclassified sequences</taxon>
        <taxon>metagenomes</taxon>
        <taxon>ecological metagenomes</taxon>
    </lineage>
</organism>
<reference evidence="1" key="1">
    <citation type="submission" date="2018-06" db="EMBL/GenBank/DDBJ databases">
        <authorList>
            <person name="Zhirakovskaya E."/>
        </authorList>
    </citation>
    <scope>NUCLEOTIDE SEQUENCE</scope>
</reference>
<gene>
    <name evidence="1" type="ORF">MNBD_CHLOROFLEXI01-5207</name>
</gene>
<sequence>LGLNYNDPQLRIINETVASIIDQEIANRVIDRYYPEFAPPPTPPAALAPDPSPSDPPQFDFAAEMAATRIHAEEMLAEGDIEGAEAYMEARRQIFVQNGYGIRILNQAYFAFYGAYASQPGAAGNDPTGPMLRDIQANTSSPRAFMETIAPITTFADLERIWGEVMAN</sequence>
<protein>
    <submittedName>
        <fullName evidence="1">Uncharacterized protein</fullName>
    </submittedName>
</protein>
<evidence type="ECO:0000313" key="1">
    <source>
        <dbReference type="EMBL" id="VAW36573.1"/>
    </source>
</evidence>
<name>A0A3B0V8E1_9ZZZZ</name>